<keyword evidence="1" id="KW-0436">Ligase</keyword>
<keyword evidence="1" id="KW-0067">ATP-binding</keyword>
<dbReference type="Gene3D" id="1.10.20.60">
    <property type="entry name" value="Glu-tRNAGln amidotransferase C subunit, N-terminal domain"/>
    <property type="match status" value="1"/>
</dbReference>
<name>A0A2Z3H154_9BACT</name>
<dbReference type="AlphaFoldDB" id="A0A2Z3H154"/>
<dbReference type="Pfam" id="PF02686">
    <property type="entry name" value="GatC"/>
    <property type="match status" value="1"/>
</dbReference>
<evidence type="ECO:0000256" key="1">
    <source>
        <dbReference type="HAMAP-Rule" id="MF_00122"/>
    </source>
</evidence>
<evidence type="ECO:0000313" key="2">
    <source>
        <dbReference type="EMBL" id="AWM40499.1"/>
    </source>
</evidence>
<dbReference type="GO" id="GO:0050566">
    <property type="term" value="F:asparaginyl-tRNA synthase (glutamine-hydrolyzing) activity"/>
    <property type="evidence" value="ECO:0007669"/>
    <property type="project" value="RHEA"/>
</dbReference>
<dbReference type="OrthoDB" id="9813938at2"/>
<comment type="similarity">
    <text evidence="1">Belongs to the GatC family.</text>
</comment>
<dbReference type="GO" id="GO:0016740">
    <property type="term" value="F:transferase activity"/>
    <property type="evidence" value="ECO:0007669"/>
    <property type="project" value="UniProtKB-KW"/>
</dbReference>
<dbReference type="PANTHER" id="PTHR15004:SF0">
    <property type="entry name" value="GLUTAMYL-TRNA(GLN) AMIDOTRANSFERASE SUBUNIT C, MITOCHONDRIAL"/>
    <property type="match status" value="1"/>
</dbReference>
<evidence type="ECO:0000313" key="3">
    <source>
        <dbReference type="Proteomes" id="UP000245802"/>
    </source>
</evidence>
<dbReference type="GO" id="GO:0006412">
    <property type="term" value="P:translation"/>
    <property type="evidence" value="ECO:0007669"/>
    <property type="project" value="UniProtKB-UniRule"/>
</dbReference>
<dbReference type="EMBL" id="CP025958">
    <property type="protein sequence ID" value="AWM40499.1"/>
    <property type="molecule type" value="Genomic_DNA"/>
</dbReference>
<keyword evidence="1" id="KW-0547">Nucleotide-binding</keyword>
<keyword evidence="2" id="KW-0808">Transferase</keyword>
<dbReference type="GO" id="GO:0050567">
    <property type="term" value="F:glutaminyl-tRNA synthase (glutamine-hydrolyzing) activity"/>
    <property type="evidence" value="ECO:0007669"/>
    <property type="project" value="UniProtKB-UniRule"/>
</dbReference>
<sequence>MSLSLEQVAKVAKLARLEMSDADLARMQQQLSAILDYIDQLNQLNTDGVEPLAHPLPVQNVFRPDTPVPSLPAAAALQNAPSKILDKDSGYFGVPAVFDTDEPVSH</sequence>
<dbReference type="GO" id="GO:0006450">
    <property type="term" value="P:regulation of translational fidelity"/>
    <property type="evidence" value="ECO:0007669"/>
    <property type="project" value="InterPro"/>
</dbReference>
<dbReference type="KEGG" id="gog:C1280_28280"/>
<dbReference type="Proteomes" id="UP000245802">
    <property type="component" value="Chromosome"/>
</dbReference>
<protein>
    <recommendedName>
        <fullName evidence="1">Aspartyl/glutamyl-tRNA(Asn/Gln) amidotransferase subunit C</fullName>
        <shortName evidence="1">Asp/Glu-ADT subunit C</shortName>
        <ecNumber evidence="1">6.3.5.-</ecNumber>
    </recommendedName>
</protein>
<dbReference type="PANTHER" id="PTHR15004">
    <property type="entry name" value="GLUTAMYL-TRNA(GLN) AMIDOTRANSFERASE SUBUNIT C, MITOCHONDRIAL"/>
    <property type="match status" value="1"/>
</dbReference>
<comment type="subunit">
    <text evidence="1">Heterotrimer of A, B and C subunits.</text>
</comment>
<dbReference type="RefSeq" id="WP_010049848.1">
    <property type="nucleotide sequence ID" value="NZ_CP025958.1"/>
</dbReference>
<dbReference type="NCBIfam" id="TIGR00135">
    <property type="entry name" value="gatC"/>
    <property type="match status" value="1"/>
</dbReference>
<proteinExistence type="inferred from homology"/>
<dbReference type="GO" id="GO:0070681">
    <property type="term" value="P:glutaminyl-tRNAGln biosynthesis via transamidation"/>
    <property type="evidence" value="ECO:0007669"/>
    <property type="project" value="TreeGrafter"/>
</dbReference>
<comment type="catalytic activity">
    <reaction evidence="1">
        <text>L-aspartyl-tRNA(Asn) + L-glutamine + ATP + H2O = L-asparaginyl-tRNA(Asn) + L-glutamate + ADP + phosphate + 2 H(+)</text>
        <dbReference type="Rhea" id="RHEA:14513"/>
        <dbReference type="Rhea" id="RHEA-COMP:9674"/>
        <dbReference type="Rhea" id="RHEA-COMP:9677"/>
        <dbReference type="ChEBI" id="CHEBI:15377"/>
        <dbReference type="ChEBI" id="CHEBI:15378"/>
        <dbReference type="ChEBI" id="CHEBI:29985"/>
        <dbReference type="ChEBI" id="CHEBI:30616"/>
        <dbReference type="ChEBI" id="CHEBI:43474"/>
        <dbReference type="ChEBI" id="CHEBI:58359"/>
        <dbReference type="ChEBI" id="CHEBI:78515"/>
        <dbReference type="ChEBI" id="CHEBI:78516"/>
        <dbReference type="ChEBI" id="CHEBI:456216"/>
    </reaction>
</comment>
<keyword evidence="1" id="KW-0648">Protein biosynthesis</keyword>
<dbReference type="EC" id="6.3.5.-" evidence="1"/>
<dbReference type="HAMAP" id="MF_00122">
    <property type="entry name" value="GatC"/>
    <property type="match status" value="1"/>
</dbReference>
<comment type="catalytic activity">
    <reaction evidence="1">
        <text>L-glutamyl-tRNA(Gln) + L-glutamine + ATP + H2O = L-glutaminyl-tRNA(Gln) + L-glutamate + ADP + phosphate + H(+)</text>
        <dbReference type="Rhea" id="RHEA:17521"/>
        <dbReference type="Rhea" id="RHEA-COMP:9681"/>
        <dbReference type="Rhea" id="RHEA-COMP:9684"/>
        <dbReference type="ChEBI" id="CHEBI:15377"/>
        <dbReference type="ChEBI" id="CHEBI:15378"/>
        <dbReference type="ChEBI" id="CHEBI:29985"/>
        <dbReference type="ChEBI" id="CHEBI:30616"/>
        <dbReference type="ChEBI" id="CHEBI:43474"/>
        <dbReference type="ChEBI" id="CHEBI:58359"/>
        <dbReference type="ChEBI" id="CHEBI:78520"/>
        <dbReference type="ChEBI" id="CHEBI:78521"/>
        <dbReference type="ChEBI" id="CHEBI:456216"/>
    </reaction>
</comment>
<comment type="function">
    <text evidence="1">Allows the formation of correctly charged Asn-tRNA(Asn) or Gln-tRNA(Gln) through the transamidation of misacylated Asp-tRNA(Asn) or Glu-tRNA(Gln) in organisms which lack either or both of asparaginyl-tRNA or glutaminyl-tRNA synthetases. The reaction takes place in the presence of glutamine and ATP through an activated phospho-Asp-tRNA(Asn) or phospho-Glu-tRNA(Gln).</text>
</comment>
<reference evidence="2 3" key="1">
    <citation type="submission" date="2018-01" db="EMBL/GenBank/DDBJ databases">
        <title>G. obscuriglobus.</title>
        <authorList>
            <person name="Franke J."/>
            <person name="Blomberg W."/>
            <person name="Selmecki A."/>
        </authorList>
    </citation>
    <scope>NUCLEOTIDE SEQUENCE [LARGE SCALE GENOMIC DNA]</scope>
    <source>
        <strain evidence="2 3">DSM 5831</strain>
    </source>
</reference>
<keyword evidence="3" id="KW-1185">Reference proteome</keyword>
<organism evidence="2 3">
    <name type="scientific">Gemmata obscuriglobus</name>
    <dbReference type="NCBI Taxonomy" id="114"/>
    <lineage>
        <taxon>Bacteria</taxon>
        <taxon>Pseudomonadati</taxon>
        <taxon>Planctomycetota</taxon>
        <taxon>Planctomycetia</taxon>
        <taxon>Gemmatales</taxon>
        <taxon>Gemmataceae</taxon>
        <taxon>Gemmata</taxon>
    </lineage>
</organism>
<dbReference type="InterPro" id="IPR003837">
    <property type="entry name" value="GatC"/>
</dbReference>
<dbReference type="SUPFAM" id="SSF141000">
    <property type="entry name" value="Glu-tRNAGln amidotransferase C subunit"/>
    <property type="match status" value="1"/>
</dbReference>
<dbReference type="InterPro" id="IPR036113">
    <property type="entry name" value="Asp/Glu-ADT_sf_sub_c"/>
</dbReference>
<gene>
    <name evidence="1" type="primary">gatC</name>
    <name evidence="2" type="ORF">C1280_28280</name>
</gene>
<dbReference type="GO" id="GO:0005524">
    <property type="term" value="F:ATP binding"/>
    <property type="evidence" value="ECO:0007669"/>
    <property type="project" value="UniProtKB-KW"/>
</dbReference>
<accession>A0A2Z3H154</accession>